<gene>
    <name evidence="4" type="primary">rpl10e</name>
    <name evidence="5" type="ORF">EF806_05045</name>
</gene>
<dbReference type="GO" id="GO:0005840">
    <property type="term" value="C:ribosome"/>
    <property type="evidence" value="ECO:0007669"/>
    <property type="project" value="UniProtKB-KW"/>
</dbReference>
<dbReference type="NCBIfam" id="NF003239">
    <property type="entry name" value="PRK04199.1-4"/>
    <property type="match status" value="1"/>
</dbReference>
<organism evidence="5 6">
    <name type="scientific">Methanoliparum thermophilum</name>
    <dbReference type="NCBI Taxonomy" id="2491083"/>
    <lineage>
        <taxon>Archaea</taxon>
        <taxon>Methanobacteriati</taxon>
        <taxon>Methanobacteriota</taxon>
        <taxon>Candidatus Methanoliparia</taxon>
        <taxon>Candidatus Methanoliparales</taxon>
        <taxon>Candidatus Methanoliparaceae</taxon>
        <taxon>Candidatus Methanoliparum</taxon>
    </lineage>
</organism>
<dbReference type="InterPro" id="IPR022981">
    <property type="entry name" value="Ribosomal_uL16_arc"/>
</dbReference>
<evidence type="ECO:0000256" key="1">
    <source>
        <dbReference type="ARBA" id="ARBA00008931"/>
    </source>
</evidence>
<proteinExistence type="inferred from homology"/>
<accession>A0A520KRK4</accession>
<dbReference type="Gene3D" id="3.90.1170.10">
    <property type="entry name" value="Ribosomal protein L10e/L16"/>
    <property type="match status" value="1"/>
</dbReference>
<dbReference type="InterPro" id="IPR001197">
    <property type="entry name" value="Ribosomal_uL16_euk_arch"/>
</dbReference>
<dbReference type="InterPro" id="IPR036920">
    <property type="entry name" value="Ribosomal_uL16_sf"/>
</dbReference>
<keyword evidence="2 4" id="KW-0689">Ribosomal protein</keyword>
<evidence type="ECO:0000256" key="2">
    <source>
        <dbReference type="ARBA" id="ARBA00022980"/>
    </source>
</evidence>
<dbReference type="GO" id="GO:0006412">
    <property type="term" value="P:translation"/>
    <property type="evidence" value="ECO:0007669"/>
    <property type="project" value="UniProtKB-UniRule"/>
</dbReference>
<evidence type="ECO:0000256" key="4">
    <source>
        <dbReference type="HAMAP-Rule" id="MF_00448"/>
    </source>
</evidence>
<dbReference type="GO" id="GO:1990904">
    <property type="term" value="C:ribonucleoprotein complex"/>
    <property type="evidence" value="ECO:0007669"/>
    <property type="project" value="UniProtKB-KW"/>
</dbReference>
<dbReference type="InterPro" id="IPR047873">
    <property type="entry name" value="Ribosomal_uL16"/>
</dbReference>
<dbReference type="HAMAP" id="MF_00448">
    <property type="entry name" value="Ribosomal_uL16_arch"/>
    <property type="match status" value="1"/>
</dbReference>
<evidence type="ECO:0000313" key="6">
    <source>
        <dbReference type="Proteomes" id="UP000317158"/>
    </source>
</evidence>
<comment type="caution">
    <text evidence="5">The sequence shown here is derived from an EMBL/GenBank/DDBJ whole genome shotgun (WGS) entry which is preliminary data.</text>
</comment>
<keyword evidence="3 4" id="KW-0687">Ribonucleoprotein</keyword>
<dbReference type="SUPFAM" id="SSF54686">
    <property type="entry name" value="Ribosomal protein L16p/L10e"/>
    <property type="match status" value="1"/>
</dbReference>
<comment type="similarity">
    <text evidence="1 4">Belongs to the universal ribosomal protein uL16 family.</text>
</comment>
<dbReference type="GO" id="GO:0003735">
    <property type="term" value="F:structural constituent of ribosome"/>
    <property type="evidence" value="ECO:0007669"/>
    <property type="project" value="InterPro"/>
</dbReference>
<protein>
    <recommendedName>
        <fullName evidence="4">Large ribosomal subunit protein uL16</fullName>
    </recommendedName>
</protein>
<dbReference type="PANTHER" id="PTHR11726">
    <property type="entry name" value="60S RIBOSOMAL PROTEIN L10"/>
    <property type="match status" value="1"/>
</dbReference>
<dbReference type="PIRSF" id="PIRSF005590">
    <property type="entry name" value="Ribosomal_L10"/>
    <property type="match status" value="1"/>
</dbReference>
<name>A0A520KRK4_METT2</name>
<sequence>MGKRPGRCYRNLKQRPPYTRKEYMGGVPGVRINQFHMGNTTKEFPVRLELYVHEGCLIRDIAIESARISANKVLSKKIGESNYHFKVMVYPHHILRENKQATGAGADRVSKGMRQAFGKAIGSAVISRAGQTLFSLEINPQYYKDAELALKKVIYKISSPCGIKVVKGEELLK</sequence>
<dbReference type="InterPro" id="IPR018255">
    <property type="entry name" value="Ribosomal_uL16_CS_euk_arc"/>
</dbReference>
<evidence type="ECO:0000256" key="3">
    <source>
        <dbReference type="ARBA" id="ARBA00023274"/>
    </source>
</evidence>
<evidence type="ECO:0000313" key="5">
    <source>
        <dbReference type="EMBL" id="RZN64269.1"/>
    </source>
</evidence>
<dbReference type="PROSITE" id="PS01257">
    <property type="entry name" value="RIBOSOMAL_L10E"/>
    <property type="match status" value="1"/>
</dbReference>
<reference evidence="5 6" key="1">
    <citation type="journal article" date="2019" name="Nat. Microbiol.">
        <title>Wide diversity of methane and short-chain alkane metabolisms in uncultured archaea.</title>
        <authorList>
            <person name="Borrel G."/>
            <person name="Adam P.S."/>
            <person name="McKay L.J."/>
            <person name="Chen L.X."/>
            <person name="Sierra-Garcia I.N."/>
            <person name="Sieber C.M."/>
            <person name="Letourneur Q."/>
            <person name="Ghozlane A."/>
            <person name="Andersen G.L."/>
            <person name="Li W.J."/>
            <person name="Hallam S.J."/>
            <person name="Muyzer G."/>
            <person name="de Oliveira V.M."/>
            <person name="Inskeep W.P."/>
            <person name="Banfield J.F."/>
            <person name="Gribaldo S."/>
        </authorList>
    </citation>
    <scope>NUCLEOTIDE SEQUENCE [LARGE SCALE GENOMIC DNA]</scope>
    <source>
        <strain evidence="5">NM1a</strain>
    </source>
</reference>
<dbReference type="Proteomes" id="UP000317158">
    <property type="component" value="Unassembled WGS sequence"/>
</dbReference>
<dbReference type="AlphaFoldDB" id="A0A520KRK4"/>
<dbReference type="Pfam" id="PF00252">
    <property type="entry name" value="Ribosomal_L16"/>
    <property type="match status" value="1"/>
</dbReference>
<dbReference type="EMBL" id="RXIF01000008">
    <property type="protein sequence ID" value="RZN64269.1"/>
    <property type="molecule type" value="Genomic_DNA"/>
</dbReference>